<comment type="similarity">
    <text evidence="4">In the C-terminal section; belongs to the glycosyl hydrolase 73 family.</text>
</comment>
<evidence type="ECO:0000256" key="4">
    <source>
        <dbReference type="ARBA" id="ARBA00007974"/>
    </source>
</evidence>
<dbReference type="NCBIfam" id="TIGR02541">
    <property type="entry name" value="flagell_FlgJ"/>
    <property type="match status" value="1"/>
</dbReference>
<keyword evidence="6" id="KW-0574">Periplasm</keyword>
<evidence type="ECO:0000256" key="8">
    <source>
        <dbReference type="ARBA" id="ARBA00022801"/>
    </source>
</evidence>
<evidence type="ECO:0000256" key="2">
    <source>
        <dbReference type="ARBA" id="ARBA00004418"/>
    </source>
</evidence>
<dbReference type="SMART" id="SM00047">
    <property type="entry name" value="LYZ2"/>
    <property type="match status" value="1"/>
</dbReference>
<comment type="subcellular location">
    <subcellularLocation>
        <location evidence="2">Periplasm</location>
    </subcellularLocation>
</comment>
<evidence type="ECO:0000259" key="12">
    <source>
        <dbReference type="SMART" id="SM00047"/>
    </source>
</evidence>
<gene>
    <name evidence="13" type="primary">flgJ</name>
    <name evidence="13" type="ORF">ACFFLH_14585</name>
</gene>
<dbReference type="Gene3D" id="1.10.530.10">
    <property type="match status" value="1"/>
</dbReference>
<dbReference type="RefSeq" id="WP_027312799.1">
    <property type="nucleotide sequence ID" value="NZ_JAUESS010000008.1"/>
</dbReference>
<proteinExistence type="inferred from homology"/>
<dbReference type="PANTHER" id="PTHR33308:SF9">
    <property type="entry name" value="PEPTIDOGLYCAN HYDROLASE FLGJ"/>
    <property type="match status" value="1"/>
</dbReference>
<keyword evidence="10" id="KW-0961">Cell wall biogenesis/degradation</keyword>
<evidence type="ECO:0000256" key="10">
    <source>
        <dbReference type="ARBA" id="ARBA00023316"/>
    </source>
</evidence>
<dbReference type="InterPro" id="IPR051056">
    <property type="entry name" value="Glycosyl_Hydrolase_73"/>
</dbReference>
<evidence type="ECO:0000256" key="5">
    <source>
        <dbReference type="ARBA" id="ARBA00013433"/>
    </source>
</evidence>
<keyword evidence="13" id="KW-0282">Flagellum</keyword>
<comment type="function">
    <text evidence="1">Flagellum-specific muramidase which hydrolyzes the peptidoglycan layer to assemble the rod structure in the periplasmic space.</text>
</comment>
<keyword evidence="8 13" id="KW-0378">Hydrolase</keyword>
<accession>A0ABV5ZEE1</accession>
<comment type="similarity">
    <text evidence="3">In the N-terminal section; belongs to the FlgJ family.</text>
</comment>
<dbReference type="Proteomes" id="UP001589628">
    <property type="component" value="Unassembled WGS sequence"/>
</dbReference>
<dbReference type="InterPro" id="IPR002901">
    <property type="entry name" value="MGlyc_endo_b_GlcNAc-like_dom"/>
</dbReference>
<evidence type="ECO:0000256" key="11">
    <source>
        <dbReference type="ARBA" id="ARBA00030835"/>
    </source>
</evidence>
<evidence type="ECO:0000256" key="9">
    <source>
        <dbReference type="ARBA" id="ARBA00023295"/>
    </source>
</evidence>
<keyword evidence="13" id="KW-0969">Cilium</keyword>
<keyword evidence="14" id="KW-1185">Reference proteome</keyword>
<dbReference type="Gene3D" id="2.10.70.40">
    <property type="entry name" value="peptidoglycan hydrolase"/>
    <property type="match status" value="1"/>
</dbReference>
<name>A0ABV5ZEE1_9GAMM</name>
<dbReference type="PANTHER" id="PTHR33308">
    <property type="entry name" value="PEPTIDOGLYCAN HYDROLASE FLGJ"/>
    <property type="match status" value="1"/>
</dbReference>
<keyword evidence="13" id="KW-0966">Cell projection</keyword>
<sequence>MIGQATMQSQVYTDLNRLQSLKNAAKDNSPEAVRDVARQFESLFINQLLRSMRESNAALNEDSLFNSNETKMYQDMLDQQMGIEIAQSGGLGLADVLVRQLLPQQSTETAMGVEDYQARSGNLLPTAWPSVAPTPSAELQQDAIAWEAVLQRLERQGAIPSVAESSQKSQFSDAEDFIRSLYPSAKQVADRLGVDERFLLAQAALETGWGKHLIKDDNGRNSYNLFGIKADPSWDGAKAATTTLEYRGGVPVKERAYFRSYNSYTESFSDYISFLQQNGRYSKALSQTADGAGFVKALQQAGYATDPRYASKIIQIAEGERMQQALASLKL</sequence>
<dbReference type="EMBL" id="JBHLZN010000005">
    <property type="protein sequence ID" value="MFB9887646.1"/>
    <property type="molecule type" value="Genomic_DNA"/>
</dbReference>
<organism evidence="13 14">
    <name type="scientific">Balneatrix alpica</name>
    <dbReference type="NCBI Taxonomy" id="75684"/>
    <lineage>
        <taxon>Bacteria</taxon>
        <taxon>Pseudomonadati</taxon>
        <taxon>Pseudomonadota</taxon>
        <taxon>Gammaproteobacteria</taxon>
        <taxon>Oceanospirillales</taxon>
        <taxon>Balneatrichaceae</taxon>
        <taxon>Balneatrix</taxon>
    </lineage>
</organism>
<dbReference type="Pfam" id="PF01832">
    <property type="entry name" value="Glucosaminidase"/>
    <property type="match status" value="1"/>
</dbReference>
<keyword evidence="9" id="KW-0326">Glycosidase</keyword>
<reference evidence="13 14" key="1">
    <citation type="submission" date="2024-09" db="EMBL/GenBank/DDBJ databases">
        <authorList>
            <person name="Sun Q."/>
            <person name="Mori K."/>
        </authorList>
    </citation>
    <scope>NUCLEOTIDE SEQUENCE [LARGE SCALE GENOMIC DNA]</scope>
    <source>
        <strain evidence="13 14">ATCC 51285</strain>
    </source>
</reference>
<evidence type="ECO:0000256" key="7">
    <source>
        <dbReference type="ARBA" id="ARBA00022795"/>
    </source>
</evidence>
<dbReference type="InterPro" id="IPR013377">
    <property type="entry name" value="FlgJ"/>
</dbReference>
<protein>
    <recommendedName>
        <fullName evidence="5">Peptidoglycan hydrolase FlgJ</fullName>
    </recommendedName>
    <alternativeName>
        <fullName evidence="11">Muramidase FlgJ</fullName>
    </alternativeName>
</protein>
<dbReference type="Pfam" id="PF10135">
    <property type="entry name" value="Rod-binding"/>
    <property type="match status" value="1"/>
</dbReference>
<evidence type="ECO:0000313" key="13">
    <source>
        <dbReference type="EMBL" id="MFB9887646.1"/>
    </source>
</evidence>
<comment type="caution">
    <text evidence="13">The sequence shown here is derived from an EMBL/GenBank/DDBJ whole genome shotgun (WGS) entry which is preliminary data.</text>
</comment>
<evidence type="ECO:0000256" key="3">
    <source>
        <dbReference type="ARBA" id="ARBA00006880"/>
    </source>
</evidence>
<evidence type="ECO:0000313" key="14">
    <source>
        <dbReference type="Proteomes" id="UP001589628"/>
    </source>
</evidence>
<dbReference type="InterPro" id="IPR019301">
    <property type="entry name" value="Flagellar_prot_FlgJ_N"/>
</dbReference>
<dbReference type="GO" id="GO:0016787">
    <property type="term" value="F:hydrolase activity"/>
    <property type="evidence" value="ECO:0007669"/>
    <property type="project" value="UniProtKB-KW"/>
</dbReference>
<evidence type="ECO:0000256" key="6">
    <source>
        <dbReference type="ARBA" id="ARBA00022764"/>
    </source>
</evidence>
<keyword evidence="7" id="KW-1005">Bacterial flagellum biogenesis</keyword>
<evidence type="ECO:0000256" key="1">
    <source>
        <dbReference type="ARBA" id="ARBA00002954"/>
    </source>
</evidence>
<feature type="domain" description="Mannosyl-glycoprotein endo-beta-N-acetylglucosamidase-like" evidence="12">
    <location>
        <begin position="162"/>
        <end position="330"/>
    </location>
</feature>